<reference evidence="3 4" key="1">
    <citation type="submission" date="2018-12" db="EMBL/GenBank/DDBJ databases">
        <title>Complete genome sequence of Haloplanus rallus MBLA0036.</title>
        <authorList>
            <person name="Nam Y.-d."/>
            <person name="Kang J."/>
            <person name="Chung W.-H."/>
            <person name="Park Y.S."/>
        </authorList>
    </citation>
    <scope>NUCLEOTIDE SEQUENCE [LARGE SCALE GENOMIC DNA]</scope>
    <source>
        <strain evidence="3 4">MBLA0036</strain>
    </source>
</reference>
<name>A0A6B9FCT1_9EURY</name>
<gene>
    <name evidence="3" type="ORF">EI982_17040</name>
</gene>
<evidence type="ECO:0000256" key="1">
    <source>
        <dbReference type="SAM" id="Phobius"/>
    </source>
</evidence>
<proteinExistence type="predicted"/>
<dbReference type="GeneID" id="99244230"/>
<evidence type="ECO:0000259" key="2">
    <source>
        <dbReference type="Pfam" id="PF24035"/>
    </source>
</evidence>
<dbReference type="OrthoDB" id="331021at2157"/>
<feature type="transmembrane region" description="Helical" evidence="1">
    <location>
        <begin position="150"/>
        <end position="170"/>
    </location>
</feature>
<dbReference type="InterPro" id="IPR036388">
    <property type="entry name" value="WH-like_DNA-bd_sf"/>
</dbReference>
<sequence>MSIQKPQRRERRRPDRLSRDTVFSILSNQRRRHVLRYLDRNRGSASLRDLAERIAAWENDVPVSEVDYKQRKRVYTSLHQTHLPKLDEAGIVEYDRNRGTITLADRAADLEPYLATPDERDVPWWACYLGLSALAACLVAAAWLGVVSGLTAAGLIVALFAVVAGANAYLARRDRIDGDAVADAD</sequence>
<protein>
    <submittedName>
        <fullName evidence="3">ArsR family transcriptional regulator</fullName>
    </submittedName>
</protein>
<dbReference type="KEGG" id="hra:EI982_17040"/>
<keyword evidence="1" id="KW-0472">Membrane</keyword>
<evidence type="ECO:0000313" key="3">
    <source>
        <dbReference type="EMBL" id="QGX96361.1"/>
    </source>
</evidence>
<evidence type="ECO:0000313" key="4">
    <source>
        <dbReference type="Proteomes" id="UP000428325"/>
    </source>
</evidence>
<dbReference type="Proteomes" id="UP000428325">
    <property type="component" value="Chromosome"/>
</dbReference>
<feature type="transmembrane region" description="Helical" evidence="1">
    <location>
        <begin position="122"/>
        <end position="144"/>
    </location>
</feature>
<keyword evidence="4" id="KW-1185">Reference proteome</keyword>
<accession>A0A6B9FCT1</accession>
<dbReference type="EMBL" id="CP034345">
    <property type="protein sequence ID" value="QGX96361.1"/>
    <property type="molecule type" value="Genomic_DNA"/>
</dbReference>
<dbReference type="AlphaFoldDB" id="A0A6B9FCT1"/>
<keyword evidence="1" id="KW-1133">Transmembrane helix</keyword>
<organism evidence="3 4">
    <name type="scientific">Haloplanus rallus</name>
    <dbReference type="NCBI Taxonomy" id="1816183"/>
    <lineage>
        <taxon>Archaea</taxon>
        <taxon>Methanobacteriati</taxon>
        <taxon>Methanobacteriota</taxon>
        <taxon>Stenosarchaea group</taxon>
        <taxon>Halobacteria</taxon>
        <taxon>Halobacteriales</taxon>
        <taxon>Haloferacaceae</taxon>
        <taxon>Haloplanus</taxon>
    </lineage>
</organism>
<dbReference type="RefSeq" id="WP_157690825.1">
    <property type="nucleotide sequence ID" value="NZ_CP034345.1"/>
</dbReference>
<dbReference type="Gene3D" id="1.10.10.10">
    <property type="entry name" value="Winged helix-like DNA-binding domain superfamily/Winged helix DNA-binding domain"/>
    <property type="match status" value="1"/>
</dbReference>
<keyword evidence="1" id="KW-0812">Transmembrane</keyword>
<dbReference type="Pfam" id="PF24035">
    <property type="entry name" value="DUF7344"/>
    <property type="match status" value="1"/>
</dbReference>
<dbReference type="InterPro" id="IPR055768">
    <property type="entry name" value="DUF7344"/>
</dbReference>
<feature type="domain" description="DUF7344" evidence="2">
    <location>
        <begin position="23"/>
        <end position="102"/>
    </location>
</feature>